<gene>
    <name evidence="1" type="ORF">RchiOBHm_Chr7g0243411</name>
</gene>
<keyword evidence="2" id="KW-1185">Reference proteome</keyword>
<comment type="caution">
    <text evidence="1">The sequence shown here is derived from an EMBL/GenBank/DDBJ whole genome shotgun (WGS) entry which is preliminary data.</text>
</comment>
<name>A0A2P6PIS0_ROSCH</name>
<reference evidence="1 2" key="1">
    <citation type="journal article" date="2018" name="Nat. Genet.">
        <title>The Rosa genome provides new insights in the design of modern roses.</title>
        <authorList>
            <person name="Bendahmane M."/>
        </authorList>
    </citation>
    <scope>NUCLEOTIDE SEQUENCE [LARGE SCALE GENOMIC DNA]</scope>
    <source>
        <strain evidence="2">cv. Old Blush</strain>
    </source>
</reference>
<accession>A0A2P6PIS0</accession>
<organism evidence="1 2">
    <name type="scientific">Rosa chinensis</name>
    <name type="common">China rose</name>
    <dbReference type="NCBI Taxonomy" id="74649"/>
    <lineage>
        <taxon>Eukaryota</taxon>
        <taxon>Viridiplantae</taxon>
        <taxon>Streptophyta</taxon>
        <taxon>Embryophyta</taxon>
        <taxon>Tracheophyta</taxon>
        <taxon>Spermatophyta</taxon>
        <taxon>Magnoliopsida</taxon>
        <taxon>eudicotyledons</taxon>
        <taxon>Gunneridae</taxon>
        <taxon>Pentapetalae</taxon>
        <taxon>rosids</taxon>
        <taxon>fabids</taxon>
        <taxon>Rosales</taxon>
        <taxon>Rosaceae</taxon>
        <taxon>Rosoideae</taxon>
        <taxon>Rosoideae incertae sedis</taxon>
        <taxon>Rosa</taxon>
    </lineage>
</organism>
<sequence>MNSSTQHLISPLLPLPVFSSMKVFMAAVSKVKITYQGEYGCSCMGFTTTILQCYGPLLFDSVLLQWPRLFHGWCYTGGDEVGASRCGIRLSIPCLRSTLWGFLTTELLGGFGQLGAATCGFCQLRAFLFFKCYL</sequence>
<proteinExistence type="predicted"/>
<dbReference type="Gramene" id="PRQ21814">
    <property type="protein sequence ID" value="PRQ21814"/>
    <property type="gene ID" value="RchiOBHm_Chr7g0243411"/>
</dbReference>
<dbReference type="Proteomes" id="UP000238479">
    <property type="component" value="Chromosome 7"/>
</dbReference>
<protein>
    <submittedName>
        <fullName evidence="1">Uncharacterized protein</fullName>
    </submittedName>
</protein>
<dbReference type="AlphaFoldDB" id="A0A2P6PIS0"/>
<evidence type="ECO:0000313" key="2">
    <source>
        <dbReference type="Proteomes" id="UP000238479"/>
    </source>
</evidence>
<dbReference type="EMBL" id="PDCK01000045">
    <property type="protein sequence ID" value="PRQ21814.1"/>
    <property type="molecule type" value="Genomic_DNA"/>
</dbReference>
<evidence type="ECO:0000313" key="1">
    <source>
        <dbReference type="EMBL" id="PRQ21814.1"/>
    </source>
</evidence>